<evidence type="ECO:0000313" key="2">
    <source>
        <dbReference type="Proteomes" id="UP000222564"/>
    </source>
</evidence>
<comment type="caution">
    <text evidence="1">The sequence shown here is derived from an EMBL/GenBank/DDBJ whole genome shotgun (WGS) entry which is preliminary data.</text>
</comment>
<dbReference type="EMBL" id="AWQQ01000047">
    <property type="protein sequence ID" value="PHJ38626.1"/>
    <property type="molecule type" value="Genomic_DNA"/>
</dbReference>
<dbReference type="OrthoDB" id="1725862at2"/>
<accession>A0A2C6MGU7</accession>
<sequence>MNEKVKTYYKNNFLYAGHRMVLPISGEKFRNSCDQCKYYVNVIGQHETKRICLYGVKAYRTGSKRVPNSIEIIDLILLLGKEALQGMLTRDGQHQMACGNFEQRL</sequence>
<protein>
    <submittedName>
        <fullName evidence="1">Uncharacterized protein</fullName>
    </submittedName>
</protein>
<evidence type="ECO:0000313" key="1">
    <source>
        <dbReference type="EMBL" id="PHJ38626.1"/>
    </source>
</evidence>
<dbReference type="AlphaFoldDB" id="A0A2C6MGU7"/>
<proteinExistence type="predicted"/>
<name>A0A2C6MGU7_9FIRM</name>
<gene>
    <name evidence="1" type="ORF">P378_09295</name>
</gene>
<dbReference type="RefSeq" id="WP_099082903.1">
    <property type="nucleotide sequence ID" value="NZ_AWQQ01000047.1"/>
</dbReference>
<reference evidence="1 2" key="1">
    <citation type="submission" date="2013-09" db="EMBL/GenBank/DDBJ databases">
        <title>Biodegradation of hydrocarbons in the deep terrestrial subsurface : characterization of a microbial consortium composed of two Desulfotomaculum species originating from a deep geological formation.</title>
        <authorList>
            <person name="Aullo T."/>
            <person name="Berlendis S."/>
            <person name="Lascourreges J.-F."/>
            <person name="Dessort D."/>
            <person name="Saint-Laurent S."/>
            <person name="Schraauwers B."/>
            <person name="Mas J."/>
            <person name="Magot M."/>
            <person name="Ranchou-Peyruse A."/>
        </authorList>
    </citation>
    <scope>NUCLEOTIDE SEQUENCE [LARGE SCALE GENOMIC DNA]</scope>
    <source>
        <strain evidence="1 2">Bs107</strain>
    </source>
</reference>
<organism evidence="1 2">
    <name type="scientific">Desulforamulus profundi</name>
    <dbReference type="NCBI Taxonomy" id="1383067"/>
    <lineage>
        <taxon>Bacteria</taxon>
        <taxon>Bacillati</taxon>
        <taxon>Bacillota</taxon>
        <taxon>Clostridia</taxon>
        <taxon>Eubacteriales</taxon>
        <taxon>Peptococcaceae</taxon>
        <taxon>Desulforamulus</taxon>
    </lineage>
</organism>
<dbReference type="Proteomes" id="UP000222564">
    <property type="component" value="Unassembled WGS sequence"/>
</dbReference>
<keyword evidence="2" id="KW-1185">Reference proteome</keyword>